<reference evidence="9" key="1">
    <citation type="journal article" date="2014" name="Environ. Microbiol.">
        <title>Comparative genomics of the marine bacterial genus Glaciecola reveals the high degree of genomic diversity and genomic characteristic for cold adaptation.</title>
        <authorList>
            <person name="Qin Q.L."/>
            <person name="Xie B.B."/>
            <person name="Yu Y."/>
            <person name="Shu Y.L."/>
            <person name="Rong J.C."/>
            <person name="Zhang Y.J."/>
            <person name="Zhao D.L."/>
            <person name="Chen X.L."/>
            <person name="Zhang X.Y."/>
            <person name="Chen B."/>
            <person name="Zhou B.C."/>
            <person name="Zhang Y.Z."/>
        </authorList>
    </citation>
    <scope>NUCLEOTIDE SEQUENCE [LARGE SCALE GENOMIC DNA]</scope>
    <source>
        <strain evidence="9">LMG 21857</strain>
    </source>
</reference>
<evidence type="ECO:0000256" key="4">
    <source>
        <dbReference type="ARBA" id="ARBA00022964"/>
    </source>
</evidence>
<evidence type="ECO:0000256" key="1">
    <source>
        <dbReference type="ARBA" id="ARBA00001961"/>
    </source>
</evidence>
<dbReference type="STRING" id="1129793.GPLA_4282"/>
<sequence>MQRHDAGCLDEQVIATICEQLTVYGYCVVADFLPELVANALYLEASSDHRLSFKQAAIGREQLQQVNTQVRSDSIAWLNNQSETQGLYLKLMEHLRIEINRRLFLGLFDYESHFAHYGQGDFYKRHVDAFKGSSNRLLSSVVYLNADWVKADQGELLMFHDEQVSPFLIVEPIFNQCVIFLSEQFPHEVRTAKRDRYSIAGWFRTNNSIGGQIDPPR</sequence>
<evidence type="ECO:0000313" key="8">
    <source>
        <dbReference type="EMBL" id="GAC35161.1"/>
    </source>
</evidence>
<dbReference type="OrthoDB" id="9783171at2"/>
<evidence type="ECO:0000256" key="2">
    <source>
        <dbReference type="ARBA" id="ARBA00022723"/>
    </source>
</evidence>
<dbReference type="PROSITE" id="PS51471">
    <property type="entry name" value="FE2OG_OXY"/>
    <property type="match status" value="1"/>
</dbReference>
<dbReference type="GO" id="GO:0031418">
    <property type="term" value="F:L-ascorbic acid binding"/>
    <property type="evidence" value="ECO:0007669"/>
    <property type="project" value="UniProtKB-KW"/>
</dbReference>
<proteinExistence type="predicted"/>
<dbReference type="Proteomes" id="UP000006322">
    <property type="component" value="Unassembled WGS sequence"/>
</dbReference>
<keyword evidence="4" id="KW-0223">Dioxygenase</keyword>
<keyword evidence="3" id="KW-0847">Vitamin C</keyword>
<evidence type="ECO:0000256" key="3">
    <source>
        <dbReference type="ARBA" id="ARBA00022896"/>
    </source>
</evidence>
<gene>
    <name evidence="8" type="ORF">GPLA_4282</name>
</gene>
<dbReference type="GO" id="GO:0031543">
    <property type="term" value="F:peptidyl-proline dioxygenase activity"/>
    <property type="evidence" value="ECO:0007669"/>
    <property type="project" value="TreeGrafter"/>
</dbReference>
<dbReference type="SMART" id="SM00702">
    <property type="entry name" value="P4Hc"/>
    <property type="match status" value="1"/>
</dbReference>
<dbReference type="Pfam" id="PF13640">
    <property type="entry name" value="2OG-FeII_Oxy_3"/>
    <property type="match status" value="1"/>
</dbReference>
<protein>
    <submittedName>
        <fullName evidence="8">SM-20-related protein</fullName>
    </submittedName>
</protein>
<organism evidence="8 9">
    <name type="scientific">Paraglaciecola polaris LMG 21857</name>
    <dbReference type="NCBI Taxonomy" id="1129793"/>
    <lineage>
        <taxon>Bacteria</taxon>
        <taxon>Pseudomonadati</taxon>
        <taxon>Pseudomonadota</taxon>
        <taxon>Gammaproteobacteria</taxon>
        <taxon>Alteromonadales</taxon>
        <taxon>Alteromonadaceae</taxon>
        <taxon>Paraglaciecola</taxon>
    </lineage>
</organism>
<evidence type="ECO:0000313" key="9">
    <source>
        <dbReference type="Proteomes" id="UP000006322"/>
    </source>
</evidence>
<evidence type="ECO:0000259" key="7">
    <source>
        <dbReference type="PROSITE" id="PS51471"/>
    </source>
</evidence>
<keyword evidence="2" id="KW-0479">Metal-binding</keyword>
<dbReference type="InterPro" id="IPR051559">
    <property type="entry name" value="HIF_prolyl_hydroxylases"/>
</dbReference>
<dbReference type="GO" id="GO:0008198">
    <property type="term" value="F:ferrous iron binding"/>
    <property type="evidence" value="ECO:0007669"/>
    <property type="project" value="TreeGrafter"/>
</dbReference>
<dbReference type="EMBL" id="BAER01000127">
    <property type="protein sequence ID" value="GAC35161.1"/>
    <property type="molecule type" value="Genomic_DNA"/>
</dbReference>
<dbReference type="InterPro" id="IPR006620">
    <property type="entry name" value="Pro_4_hyd_alph"/>
</dbReference>
<keyword evidence="9" id="KW-1185">Reference proteome</keyword>
<dbReference type="PANTHER" id="PTHR12907">
    <property type="entry name" value="EGL NINE HOMOLOG-RELATED"/>
    <property type="match status" value="1"/>
</dbReference>
<evidence type="ECO:0000256" key="5">
    <source>
        <dbReference type="ARBA" id="ARBA00023002"/>
    </source>
</evidence>
<evidence type="ECO:0000256" key="6">
    <source>
        <dbReference type="ARBA" id="ARBA00023004"/>
    </source>
</evidence>
<dbReference type="PANTHER" id="PTHR12907:SF26">
    <property type="entry name" value="HIF PROLYL HYDROXYLASE, ISOFORM C"/>
    <property type="match status" value="1"/>
</dbReference>
<name>K6ZGL4_9ALTE</name>
<dbReference type="GO" id="GO:0071456">
    <property type="term" value="P:cellular response to hypoxia"/>
    <property type="evidence" value="ECO:0007669"/>
    <property type="project" value="TreeGrafter"/>
</dbReference>
<dbReference type="InterPro" id="IPR005123">
    <property type="entry name" value="Oxoglu/Fe-dep_dioxygenase_dom"/>
</dbReference>
<keyword evidence="5" id="KW-0560">Oxidoreductase</keyword>
<dbReference type="Gene3D" id="2.60.120.620">
    <property type="entry name" value="q2cbj1_9rhob like domain"/>
    <property type="match status" value="1"/>
</dbReference>
<accession>K6ZGL4</accession>
<comment type="cofactor">
    <cofactor evidence="1">
        <name>L-ascorbate</name>
        <dbReference type="ChEBI" id="CHEBI:38290"/>
    </cofactor>
</comment>
<feature type="domain" description="Fe2OG dioxygenase" evidence="7">
    <location>
        <begin position="103"/>
        <end position="205"/>
    </location>
</feature>
<dbReference type="InterPro" id="IPR044862">
    <property type="entry name" value="Pro_4_hyd_alph_FE2OG_OXY"/>
</dbReference>
<dbReference type="AlphaFoldDB" id="K6ZGL4"/>
<dbReference type="RefSeq" id="WP_007106924.1">
    <property type="nucleotide sequence ID" value="NZ_BAER01000127.1"/>
</dbReference>
<comment type="caution">
    <text evidence="8">The sequence shown here is derived from an EMBL/GenBank/DDBJ whole genome shotgun (WGS) entry which is preliminary data.</text>
</comment>
<keyword evidence="6" id="KW-0408">Iron</keyword>